<gene>
    <name evidence="1" type="ORF">CLHUN_33210</name>
</gene>
<evidence type="ECO:0000313" key="1">
    <source>
        <dbReference type="EMBL" id="OPX42837.1"/>
    </source>
</evidence>
<dbReference type="Proteomes" id="UP000191554">
    <property type="component" value="Unassembled WGS sequence"/>
</dbReference>
<name>A0A1V4SHX9_RUMHU</name>
<evidence type="ECO:0000313" key="2">
    <source>
        <dbReference type="Proteomes" id="UP000191554"/>
    </source>
</evidence>
<protein>
    <submittedName>
        <fullName evidence="1">Uncharacterized protein</fullName>
    </submittedName>
</protein>
<sequence length="82" mass="9933">MRQYCLTQLNVKKQWITKPELLNISVQNLLTWASTILLNWKLDTKFLFEIVESSLKTSLINPYKMDFVQHKYFYRQSDRMSL</sequence>
<dbReference type="AlphaFoldDB" id="A0A1V4SHX9"/>
<keyword evidence="2" id="KW-1185">Reference proteome</keyword>
<comment type="caution">
    <text evidence="1">The sequence shown here is derived from an EMBL/GenBank/DDBJ whole genome shotgun (WGS) entry which is preliminary data.</text>
</comment>
<dbReference type="EMBL" id="MZGX01000024">
    <property type="protein sequence ID" value="OPX42837.1"/>
    <property type="molecule type" value="Genomic_DNA"/>
</dbReference>
<accession>A0A1V4SHX9</accession>
<proteinExistence type="predicted"/>
<reference evidence="1 2" key="1">
    <citation type="submission" date="2017-03" db="EMBL/GenBank/DDBJ databases">
        <title>Genome sequence of Clostridium hungatei DSM 14427.</title>
        <authorList>
            <person name="Poehlein A."/>
            <person name="Daniel R."/>
        </authorList>
    </citation>
    <scope>NUCLEOTIDE SEQUENCE [LARGE SCALE GENOMIC DNA]</scope>
    <source>
        <strain evidence="1 2">DSM 14427</strain>
    </source>
</reference>
<organism evidence="1 2">
    <name type="scientific">Ruminiclostridium hungatei</name>
    <name type="common">Clostridium hungatei</name>
    <dbReference type="NCBI Taxonomy" id="48256"/>
    <lineage>
        <taxon>Bacteria</taxon>
        <taxon>Bacillati</taxon>
        <taxon>Bacillota</taxon>
        <taxon>Clostridia</taxon>
        <taxon>Eubacteriales</taxon>
        <taxon>Oscillospiraceae</taxon>
        <taxon>Ruminiclostridium</taxon>
    </lineage>
</organism>